<dbReference type="EMBL" id="LNZA01000012">
    <property type="protein sequence ID" value="KTD70854.1"/>
    <property type="molecule type" value="Genomic_DNA"/>
</dbReference>
<dbReference type="STRING" id="40335.Ltuc_2865"/>
<reference evidence="1 2" key="1">
    <citation type="submission" date="2015-11" db="EMBL/GenBank/DDBJ databases">
        <title>Genomic analysis of 38 Legionella species identifies large and diverse effector repertoires.</title>
        <authorList>
            <person name="Burstein D."/>
            <person name="Amaro F."/>
            <person name="Zusman T."/>
            <person name="Lifshitz Z."/>
            <person name="Cohen O."/>
            <person name="Gilbert J.A."/>
            <person name="Pupko T."/>
            <person name="Shuman H.A."/>
            <person name="Segal G."/>
        </authorList>
    </citation>
    <scope>NUCLEOTIDE SEQUENCE [LARGE SCALE GENOMIC DNA]</scope>
    <source>
        <strain evidence="1 2">ATCC 49180</strain>
    </source>
</reference>
<sequence length="217" mass="24237">MSFNFSSFQFDKSSSTEAKVKITLELINSLISRSSTRESLKTDGYPENGDIEQTIRSYQNKGLSLYEQSLRAMETGCGNCQEMAYASGLLLRAGGFTGKLQVAIFGINHAFLIVDDYILDPWSRSFFPFSTWKDNLKAYGGSVKEGVMRGRVLSANHYELEDEEPEVSKTLPTELDQCLPSLENRTKLAILVGECLSKMQNSKSDPDTDKPLTMNNI</sequence>
<dbReference type="AlphaFoldDB" id="A0A0W0ZPN0"/>
<comment type="caution">
    <text evidence="1">The sequence shown here is derived from an EMBL/GenBank/DDBJ whole genome shotgun (WGS) entry which is preliminary data.</text>
</comment>
<keyword evidence="2" id="KW-1185">Reference proteome</keyword>
<protein>
    <submittedName>
        <fullName evidence="1">Uncharacterized protein</fullName>
    </submittedName>
</protein>
<evidence type="ECO:0000313" key="2">
    <source>
        <dbReference type="Proteomes" id="UP000054693"/>
    </source>
</evidence>
<dbReference type="PATRIC" id="fig|40335.7.peg.3066"/>
<gene>
    <name evidence="1" type="ORF">Ltuc_2865</name>
</gene>
<dbReference type="Proteomes" id="UP000054693">
    <property type="component" value="Unassembled WGS sequence"/>
</dbReference>
<organism evidence="1 2">
    <name type="scientific">Legionella tucsonensis</name>
    <dbReference type="NCBI Taxonomy" id="40335"/>
    <lineage>
        <taxon>Bacteria</taxon>
        <taxon>Pseudomonadati</taxon>
        <taxon>Pseudomonadota</taxon>
        <taxon>Gammaproteobacteria</taxon>
        <taxon>Legionellales</taxon>
        <taxon>Legionellaceae</taxon>
        <taxon>Legionella</taxon>
    </lineage>
</organism>
<accession>A0A0W0ZPN0</accession>
<proteinExistence type="predicted"/>
<dbReference type="OrthoDB" id="5638440at2"/>
<dbReference type="RefSeq" id="WP_058522062.1">
    <property type="nucleotide sequence ID" value="NZ_CAAAIP010000004.1"/>
</dbReference>
<evidence type="ECO:0000313" key="1">
    <source>
        <dbReference type="EMBL" id="KTD70854.1"/>
    </source>
</evidence>
<name>A0A0W0ZPN0_9GAMM</name>